<evidence type="ECO:0000313" key="3">
    <source>
        <dbReference type="EMBL" id="CAD7698083.1"/>
    </source>
</evidence>
<comment type="caution">
    <text evidence="3">The sequence shown here is derived from an EMBL/GenBank/DDBJ whole genome shotgun (WGS) entry which is preliminary data.</text>
</comment>
<dbReference type="AlphaFoldDB" id="A0A8S1IWM0"/>
<feature type="compositionally biased region" description="Basic residues" evidence="1">
    <location>
        <begin position="100"/>
        <end position="110"/>
    </location>
</feature>
<proteinExistence type="predicted"/>
<keyword evidence="2" id="KW-0472">Membrane</keyword>
<organism evidence="3 4">
    <name type="scientific">Ostreobium quekettii</name>
    <dbReference type="NCBI Taxonomy" id="121088"/>
    <lineage>
        <taxon>Eukaryota</taxon>
        <taxon>Viridiplantae</taxon>
        <taxon>Chlorophyta</taxon>
        <taxon>core chlorophytes</taxon>
        <taxon>Ulvophyceae</taxon>
        <taxon>TCBD clade</taxon>
        <taxon>Bryopsidales</taxon>
        <taxon>Ostreobineae</taxon>
        <taxon>Ostreobiaceae</taxon>
        <taxon>Ostreobium</taxon>
    </lineage>
</organism>
<feature type="transmembrane region" description="Helical" evidence="2">
    <location>
        <begin position="44"/>
        <end position="67"/>
    </location>
</feature>
<keyword evidence="2" id="KW-1133">Transmembrane helix</keyword>
<keyword evidence="4" id="KW-1185">Reference proteome</keyword>
<sequence>MPHWLFCWQFDMVDPGVVLMWIFGVMLGLFWILYFLCGEMFDTASVAMLALMTLAFMVPFLVARIPFNTPWNTSWDEQMPPENLDRTSTYYGAARYRAVRRASRSRNRRAFHSDKVPPRPHARLQGPGS</sequence>
<evidence type="ECO:0000313" key="4">
    <source>
        <dbReference type="Proteomes" id="UP000708148"/>
    </source>
</evidence>
<reference evidence="3" key="1">
    <citation type="submission" date="2020-12" db="EMBL/GenBank/DDBJ databases">
        <authorList>
            <person name="Iha C."/>
        </authorList>
    </citation>
    <scope>NUCLEOTIDE SEQUENCE</scope>
</reference>
<feature type="region of interest" description="Disordered" evidence="1">
    <location>
        <begin position="100"/>
        <end position="129"/>
    </location>
</feature>
<keyword evidence="2" id="KW-0812">Transmembrane</keyword>
<evidence type="ECO:0000256" key="1">
    <source>
        <dbReference type="SAM" id="MobiDB-lite"/>
    </source>
</evidence>
<dbReference type="Proteomes" id="UP000708148">
    <property type="component" value="Unassembled WGS sequence"/>
</dbReference>
<gene>
    <name evidence="3" type="ORF">OSTQU699_LOCUS3444</name>
</gene>
<protein>
    <submittedName>
        <fullName evidence="3">Uncharacterized protein</fullName>
    </submittedName>
</protein>
<accession>A0A8S1IWM0</accession>
<name>A0A8S1IWM0_9CHLO</name>
<dbReference type="EMBL" id="CAJHUC010000757">
    <property type="protein sequence ID" value="CAD7698083.1"/>
    <property type="molecule type" value="Genomic_DNA"/>
</dbReference>
<dbReference type="OrthoDB" id="531603at2759"/>
<evidence type="ECO:0000256" key="2">
    <source>
        <dbReference type="SAM" id="Phobius"/>
    </source>
</evidence>
<feature type="transmembrane region" description="Helical" evidence="2">
    <location>
        <begin position="18"/>
        <end position="37"/>
    </location>
</feature>